<sequence>MLVLCPYFLPNRLLHVGTLYVNIPDGGLEGKFC</sequence>
<protein>
    <submittedName>
        <fullName evidence="1">Uncharacterized protein</fullName>
    </submittedName>
</protein>
<dbReference type="EMBL" id="GGEC01056020">
    <property type="protein sequence ID" value="MBX36504.1"/>
    <property type="molecule type" value="Transcribed_RNA"/>
</dbReference>
<evidence type="ECO:0000313" key="1">
    <source>
        <dbReference type="EMBL" id="MBX36504.1"/>
    </source>
</evidence>
<dbReference type="AlphaFoldDB" id="A0A2P2N203"/>
<proteinExistence type="predicted"/>
<name>A0A2P2N203_RHIMU</name>
<reference evidence="1" key="1">
    <citation type="submission" date="2018-02" db="EMBL/GenBank/DDBJ databases">
        <title>Rhizophora mucronata_Transcriptome.</title>
        <authorList>
            <person name="Meera S.P."/>
            <person name="Sreeshan A."/>
            <person name="Augustine A."/>
        </authorList>
    </citation>
    <scope>NUCLEOTIDE SEQUENCE</scope>
    <source>
        <tissue evidence="1">Leaf</tissue>
    </source>
</reference>
<accession>A0A2P2N203</accession>
<organism evidence="1">
    <name type="scientific">Rhizophora mucronata</name>
    <name type="common">Asiatic mangrove</name>
    <dbReference type="NCBI Taxonomy" id="61149"/>
    <lineage>
        <taxon>Eukaryota</taxon>
        <taxon>Viridiplantae</taxon>
        <taxon>Streptophyta</taxon>
        <taxon>Embryophyta</taxon>
        <taxon>Tracheophyta</taxon>
        <taxon>Spermatophyta</taxon>
        <taxon>Magnoliopsida</taxon>
        <taxon>eudicotyledons</taxon>
        <taxon>Gunneridae</taxon>
        <taxon>Pentapetalae</taxon>
        <taxon>rosids</taxon>
        <taxon>fabids</taxon>
        <taxon>Malpighiales</taxon>
        <taxon>Rhizophoraceae</taxon>
        <taxon>Rhizophora</taxon>
    </lineage>
</organism>